<dbReference type="Proteomes" id="UP000199092">
    <property type="component" value="Chromosome I"/>
</dbReference>
<keyword evidence="5 9" id="KW-0812">Transmembrane</keyword>
<dbReference type="AlphaFoldDB" id="A0A1H1R965"/>
<dbReference type="PANTHER" id="PTHR30614:SF37">
    <property type="entry name" value="AMINO-ACID ABC TRANSPORTER PERMEASE PROTEIN YHDX-RELATED"/>
    <property type="match status" value="1"/>
</dbReference>
<dbReference type="NCBIfam" id="TIGR01726">
    <property type="entry name" value="HEQRo_perm_3TM"/>
    <property type="match status" value="1"/>
</dbReference>
<gene>
    <name evidence="11" type="ORF">SAMN04488543_1509</name>
</gene>
<evidence type="ECO:0000256" key="5">
    <source>
        <dbReference type="ARBA" id="ARBA00022692"/>
    </source>
</evidence>
<feature type="transmembrane region" description="Helical" evidence="9">
    <location>
        <begin position="53"/>
        <end position="77"/>
    </location>
</feature>
<proteinExistence type="inferred from homology"/>
<organism evidence="11 12">
    <name type="scientific">Friedmanniella luteola</name>
    <dbReference type="NCBI Taxonomy" id="546871"/>
    <lineage>
        <taxon>Bacteria</taxon>
        <taxon>Bacillati</taxon>
        <taxon>Actinomycetota</taxon>
        <taxon>Actinomycetes</taxon>
        <taxon>Propionibacteriales</taxon>
        <taxon>Nocardioidaceae</taxon>
        <taxon>Friedmanniella</taxon>
    </lineage>
</organism>
<feature type="transmembrane region" description="Helical" evidence="9">
    <location>
        <begin position="195"/>
        <end position="221"/>
    </location>
</feature>
<keyword evidence="12" id="KW-1185">Reference proteome</keyword>
<evidence type="ECO:0000256" key="8">
    <source>
        <dbReference type="ARBA" id="ARBA00023136"/>
    </source>
</evidence>
<reference evidence="11 12" key="1">
    <citation type="submission" date="2016-10" db="EMBL/GenBank/DDBJ databases">
        <authorList>
            <person name="de Groot N.N."/>
        </authorList>
    </citation>
    <scope>NUCLEOTIDE SEQUENCE [LARGE SCALE GENOMIC DNA]</scope>
    <source>
        <strain evidence="11 12">DSM 21741</strain>
    </source>
</reference>
<dbReference type="Pfam" id="PF00528">
    <property type="entry name" value="BPD_transp_1"/>
    <property type="match status" value="1"/>
</dbReference>
<dbReference type="EMBL" id="LT629749">
    <property type="protein sequence ID" value="SDS32317.1"/>
    <property type="molecule type" value="Genomic_DNA"/>
</dbReference>
<feature type="domain" description="ABC transmembrane type-1" evidence="10">
    <location>
        <begin position="17"/>
        <end position="218"/>
    </location>
</feature>
<dbReference type="Gene3D" id="1.10.3720.10">
    <property type="entry name" value="MetI-like"/>
    <property type="match status" value="1"/>
</dbReference>
<evidence type="ECO:0000313" key="12">
    <source>
        <dbReference type="Proteomes" id="UP000199092"/>
    </source>
</evidence>
<sequence>MDGFARLLTEYDVLGAFWMTIKLTVASAVGALVIGTVVAVCRVSPVVVLRGFGTAYVTLIRNTPLTLIVFFCLFGISNTLRVQLADPASPTSIADNTFRFGVIALAVYHASFVAEALRSGINTVPQGQAEAARAIGLGFLPTLREVVLPQAFRGAIAPLGNTLIALTKNTTVVATIGVAELAYQMRNMIEFSPSLLYAIFVLIAVCFVVLTLPTGLLFTYLSRRLVVQR</sequence>
<evidence type="ECO:0000256" key="1">
    <source>
        <dbReference type="ARBA" id="ARBA00004651"/>
    </source>
</evidence>
<dbReference type="PANTHER" id="PTHR30614">
    <property type="entry name" value="MEMBRANE COMPONENT OF AMINO ACID ABC TRANSPORTER"/>
    <property type="match status" value="1"/>
</dbReference>
<accession>A0A1H1R965</accession>
<evidence type="ECO:0000259" key="10">
    <source>
        <dbReference type="PROSITE" id="PS50928"/>
    </source>
</evidence>
<keyword evidence="8 9" id="KW-0472">Membrane</keyword>
<evidence type="ECO:0000256" key="3">
    <source>
        <dbReference type="ARBA" id="ARBA00022448"/>
    </source>
</evidence>
<dbReference type="SUPFAM" id="SSF161098">
    <property type="entry name" value="MetI-like"/>
    <property type="match status" value="1"/>
</dbReference>
<name>A0A1H1R965_9ACTN</name>
<protein>
    <submittedName>
        <fullName evidence="11">Glutamate transport system permease protein</fullName>
    </submittedName>
</protein>
<dbReference type="InterPro" id="IPR000515">
    <property type="entry name" value="MetI-like"/>
</dbReference>
<keyword evidence="7 9" id="KW-1133">Transmembrane helix</keyword>
<evidence type="ECO:0000256" key="4">
    <source>
        <dbReference type="ARBA" id="ARBA00022475"/>
    </source>
</evidence>
<dbReference type="GO" id="GO:0043190">
    <property type="term" value="C:ATP-binding cassette (ABC) transporter complex"/>
    <property type="evidence" value="ECO:0007669"/>
    <property type="project" value="InterPro"/>
</dbReference>
<evidence type="ECO:0000256" key="6">
    <source>
        <dbReference type="ARBA" id="ARBA00022970"/>
    </source>
</evidence>
<evidence type="ECO:0000313" key="11">
    <source>
        <dbReference type="EMBL" id="SDS32317.1"/>
    </source>
</evidence>
<dbReference type="InterPro" id="IPR043429">
    <property type="entry name" value="ArtM/GltK/GlnP/TcyL/YhdX-like"/>
</dbReference>
<evidence type="ECO:0000256" key="7">
    <source>
        <dbReference type="ARBA" id="ARBA00022989"/>
    </source>
</evidence>
<comment type="similarity">
    <text evidence="2">Belongs to the binding-protein-dependent transport system permease family. HisMQ subfamily.</text>
</comment>
<dbReference type="PROSITE" id="PS50928">
    <property type="entry name" value="ABC_TM1"/>
    <property type="match status" value="1"/>
</dbReference>
<dbReference type="OrthoDB" id="3181282at2"/>
<keyword evidence="3 9" id="KW-0813">Transport</keyword>
<dbReference type="RefSeq" id="WP_091411641.1">
    <property type="nucleotide sequence ID" value="NZ_LT629749.1"/>
</dbReference>
<dbReference type="GO" id="GO:0006865">
    <property type="term" value="P:amino acid transport"/>
    <property type="evidence" value="ECO:0007669"/>
    <property type="project" value="UniProtKB-KW"/>
</dbReference>
<keyword evidence="4" id="KW-1003">Cell membrane</keyword>
<keyword evidence="6" id="KW-0029">Amino-acid transport</keyword>
<dbReference type="CDD" id="cd06261">
    <property type="entry name" value="TM_PBP2"/>
    <property type="match status" value="1"/>
</dbReference>
<dbReference type="STRING" id="546871.SAMN04488543_1509"/>
<dbReference type="InterPro" id="IPR010065">
    <property type="entry name" value="AA_ABC_transptr_permease_3TM"/>
</dbReference>
<dbReference type="GO" id="GO:0022857">
    <property type="term" value="F:transmembrane transporter activity"/>
    <property type="evidence" value="ECO:0007669"/>
    <property type="project" value="InterPro"/>
</dbReference>
<feature type="transmembrane region" description="Helical" evidence="9">
    <location>
        <begin position="16"/>
        <end position="41"/>
    </location>
</feature>
<evidence type="ECO:0000256" key="2">
    <source>
        <dbReference type="ARBA" id="ARBA00010072"/>
    </source>
</evidence>
<evidence type="ECO:0000256" key="9">
    <source>
        <dbReference type="RuleBase" id="RU363032"/>
    </source>
</evidence>
<comment type="subcellular location">
    <subcellularLocation>
        <location evidence="1 9">Cell membrane</location>
        <topology evidence="1 9">Multi-pass membrane protein</topology>
    </subcellularLocation>
</comment>
<dbReference type="InterPro" id="IPR035906">
    <property type="entry name" value="MetI-like_sf"/>
</dbReference>